<dbReference type="GO" id="GO:0003677">
    <property type="term" value="F:DNA binding"/>
    <property type="evidence" value="ECO:0007669"/>
    <property type="project" value="UniProtKB-KW"/>
</dbReference>
<comment type="subcellular location">
    <subcellularLocation>
        <location evidence="1">Nucleus</location>
    </subcellularLocation>
</comment>
<feature type="compositionally biased region" description="Polar residues" evidence="8">
    <location>
        <begin position="1045"/>
        <end position="1055"/>
    </location>
</feature>
<keyword evidence="7" id="KW-0539">Nucleus</keyword>
<dbReference type="InterPro" id="IPR051615">
    <property type="entry name" value="Transcr_Regulatory_Elem"/>
</dbReference>
<name>A0A165N8F1_EXIGL</name>
<feature type="region of interest" description="Disordered" evidence="8">
    <location>
        <begin position="1"/>
        <end position="43"/>
    </location>
</feature>
<dbReference type="CDD" id="cd12148">
    <property type="entry name" value="fungal_TF_MHR"/>
    <property type="match status" value="1"/>
</dbReference>
<keyword evidence="4" id="KW-0805">Transcription regulation</keyword>
<evidence type="ECO:0000256" key="6">
    <source>
        <dbReference type="ARBA" id="ARBA00023163"/>
    </source>
</evidence>
<keyword evidence="3" id="KW-0862">Zinc</keyword>
<dbReference type="EMBL" id="KV425901">
    <property type="protein sequence ID" value="KZW00372.1"/>
    <property type="molecule type" value="Genomic_DNA"/>
</dbReference>
<dbReference type="PROSITE" id="PS00463">
    <property type="entry name" value="ZN2_CY6_FUNGAL_1"/>
    <property type="match status" value="1"/>
</dbReference>
<dbReference type="GO" id="GO:0000981">
    <property type="term" value="F:DNA-binding transcription factor activity, RNA polymerase II-specific"/>
    <property type="evidence" value="ECO:0007669"/>
    <property type="project" value="InterPro"/>
</dbReference>
<dbReference type="InParanoid" id="A0A165N8F1"/>
<dbReference type="GO" id="GO:0006351">
    <property type="term" value="P:DNA-templated transcription"/>
    <property type="evidence" value="ECO:0007669"/>
    <property type="project" value="InterPro"/>
</dbReference>
<dbReference type="Pfam" id="PF04082">
    <property type="entry name" value="Fungal_trans"/>
    <property type="match status" value="1"/>
</dbReference>
<dbReference type="AlphaFoldDB" id="A0A165N8F1"/>
<dbReference type="FunCoup" id="A0A165N8F1">
    <property type="interactions" value="27"/>
</dbReference>
<gene>
    <name evidence="10" type="ORF">EXIGLDRAFT_721896</name>
</gene>
<feature type="compositionally biased region" description="Low complexity" evidence="8">
    <location>
        <begin position="226"/>
        <end position="236"/>
    </location>
</feature>
<protein>
    <recommendedName>
        <fullName evidence="9">Zn(2)-C6 fungal-type domain-containing protein</fullName>
    </recommendedName>
</protein>
<keyword evidence="11" id="KW-1185">Reference proteome</keyword>
<evidence type="ECO:0000313" key="11">
    <source>
        <dbReference type="Proteomes" id="UP000077266"/>
    </source>
</evidence>
<accession>A0A165N8F1</accession>
<feature type="compositionally biased region" description="Polar residues" evidence="8">
    <location>
        <begin position="1012"/>
        <end position="1026"/>
    </location>
</feature>
<evidence type="ECO:0000256" key="3">
    <source>
        <dbReference type="ARBA" id="ARBA00022833"/>
    </source>
</evidence>
<keyword evidence="6" id="KW-0804">Transcription</keyword>
<feature type="compositionally biased region" description="Polar residues" evidence="8">
    <location>
        <begin position="277"/>
        <end position="292"/>
    </location>
</feature>
<dbReference type="GO" id="GO:0005634">
    <property type="term" value="C:nucleus"/>
    <property type="evidence" value="ECO:0007669"/>
    <property type="project" value="UniProtKB-SubCell"/>
</dbReference>
<dbReference type="SMART" id="SM00906">
    <property type="entry name" value="Fungal_trans"/>
    <property type="match status" value="1"/>
</dbReference>
<feature type="compositionally biased region" description="Polar residues" evidence="8">
    <location>
        <begin position="216"/>
        <end position="225"/>
    </location>
</feature>
<feature type="region of interest" description="Disordered" evidence="8">
    <location>
        <begin position="142"/>
        <end position="193"/>
    </location>
</feature>
<feature type="compositionally biased region" description="Acidic residues" evidence="8">
    <location>
        <begin position="11"/>
        <end position="22"/>
    </location>
</feature>
<evidence type="ECO:0000256" key="2">
    <source>
        <dbReference type="ARBA" id="ARBA00022723"/>
    </source>
</evidence>
<dbReference type="GO" id="GO:0008270">
    <property type="term" value="F:zinc ion binding"/>
    <property type="evidence" value="ECO:0007669"/>
    <property type="project" value="InterPro"/>
</dbReference>
<keyword evidence="5" id="KW-0238">DNA-binding</keyword>
<feature type="compositionally biased region" description="Low complexity" evidence="8">
    <location>
        <begin position="932"/>
        <end position="944"/>
    </location>
</feature>
<dbReference type="PANTHER" id="PTHR31313:SF78">
    <property type="entry name" value="TRANSCRIPTION FACTOR DOMAIN-CONTAINING PROTEIN"/>
    <property type="match status" value="1"/>
</dbReference>
<feature type="domain" description="Zn(2)-C6 fungal-type" evidence="9">
    <location>
        <begin position="46"/>
        <end position="78"/>
    </location>
</feature>
<dbReference type="PANTHER" id="PTHR31313">
    <property type="entry name" value="TY1 ENHANCER ACTIVATOR"/>
    <property type="match status" value="1"/>
</dbReference>
<proteinExistence type="predicted"/>
<feature type="region of interest" description="Disordered" evidence="8">
    <location>
        <begin position="275"/>
        <end position="333"/>
    </location>
</feature>
<evidence type="ECO:0000256" key="7">
    <source>
        <dbReference type="ARBA" id="ARBA00023242"/>
    </source>
</evidence>
<feature type="region of interest" description="Disordered" evidence="8">
    <location>
        <begin position="931"/>
        <end position="972"/>
    </location>
</feature>
<evidence type="ECO:0000256" key="1">
    <source>
        <dbReference type="ARBA" id="ARBA00004123"/>
    </source>
</evidence>
<evidence type="ECO:0000313" key="10">
    <source>
        <dbReference type="EMBL" id="KZW00372.1"/>
    </source>
</evidence>
<evidence type="ECO:0000256" key="8">
    <source>
        <dbReference type="SAM" id="MobiDB-lite"/>
    </source>
</evidence>
<dbReference type="InterPro" id="IPR036864">
    <property type="entry name" value="Zn2-C6_fun-type_DNA-bd_sf"/>
</dbReference>
<feature type="compositionally biased region" description="Polar residues" evidence="8">
    <location>
        <begin position="945"/>
        <end position="954"/>
    </location>
</feature>
<dbReference type="SUPFAM" id="SSF57701">
    <property type="entry name" value="Zn2/Cys6 DNA-binding domain"/>
    <property type="match status" value="1"/>
</dbReference>
<dbReference type="OrthoDB" id="2123952at2759"/>
<dbReference type="InterPro" id="IPR001138">
    <property type="entry name" value="Zn2Cys6_DnaBD"/>
</dbReference>
<dbReference type="Gene3D" id="4.10.240.10">
    <property type="entry name" value="Zn(2)-C6 fungal-type DNA-binding domain"/>
    <property type="match status" value="1"/>
</dbReference>
<reference evidence="10 11" key="1">
    <citation type="journal article" date="2016" name="Mol. Biol. Evol.">
        <title>Comparative Genomics of Early-Diverging Mushroom-Forming Fungi Provides Insights into the Origins of Lignocellulose Decay Capabilities.</title>
        <authorList>
            <person name="Nagy L.G."/>
            <person name="Riley R."/>
            <person name="Tritt A."/>
            <person name="Adam C."/>
            <person name="Daum C."/>
            <person name="Floudas D."/>
            <person name="Sun H."/>
            <person name="Yadav J.S."/>
            <person name="Pangilinan J."/>
            <person name="Larsson K.H."/>
            <person name="Matsuura K."/>
            <person name="Barry K."/>
            <person name="Labutti K."/>
            <person name="Kuo R."/>
            <person name="Ohm R.A."/>
            <person name="Bhattacharya S.S."/>
            <person name="Shirouzu T."/>
            <person name="Yoshinaga Y."/>
            <person name="Martin F.M."/>
            <person name="Grigoriev I.V."/>
            <person name="Hibbett D.S."/>
        </authorList>
    </citation>
    <scope>NUCLEOTIDE SEQUENCE [LARGE SCALE GENOMIC DNA]</scope>
    <source>
        <strain evidence="10 11">HHB12029</strain>
    </source>
</reference>
<sequence>MASSAIHWNDLDDQGELDDDVPDLPSGAGNGGKGSDKVIRRRSSKACDQCRKSKCKCERTGEGEPCRSCVLLGTDCTFLGPSRKRGPPKGYIDAIESRLHQLEALLGIIIASSDPRAQSLVDDLSQDTLARDIIARVDNSAFGPKGRKQAASTSRETYLADTDGSSTSRTKRHSSNRSALALPPDGSAPFVTPSNEWQDHLCSRIAANGLARQQPGSGSYLFNQQPSSSSSTYPVSSLPPLQIDLNGFTAAYTEDVKPSPSSAISPTAPARPVLSLQPANNARSQLSSLSPTRRQRRRLDDGNPIDLAREWSVSPPRSDGLSSTESSDSEDLAGAVGQLSLDDHEQVRFHGKASGLHLLGKGNRRDKRIENGIWRFPPARVWPPVLNHVAPSEEEVAARARLPPREQQEHLLELYFTYVHPIFPVVVKSQFLEDFRARSESPYNDADSPASFQSTSSRKLAFQKVPTLLLLAMFALASRFSNLDQPLPPEGNMWDAGDGYLEDAKTVLNKVYASSRPSTCQALLLMSYREIGIGAMAQAWLYVGMAVRMAQDLGLNRSMDKFQRSGVTFFSAQETESRRRIWYACVIMDRYVSTYIGRPLSVYERDFDTPLPTGDEAEEMEVWDHHASLAQDLEHNKYMEKSEYIPMPSRPVATMKASATLASLISMIVQSLYSIRTPASGARHAEAYELEKRLDKWYLDLPEYLRYDPSVRRLPVPPPHIMTLLMNYWTTVLLLHRPFIHLKSHHETSEDPTSLKAWDMCTTAASHVSSLVSVYAENFCLKRAPAFLSYYVFSAGIMHVTTLTVRPADVQANLGLQQCMDALKALNVLWPSAGRAWELLHGSNVNIREAELARLANADARRKRVANEPLDDDDQRIPSTSHYAARLPAPMSAPPVRPIAVTPSFSTLDPTSAVSGDSFFGPYARWGPAGHYSPQSSQPTYSQSGHQSQPSSATALYPPPLPSVHSHSNMAPQNMNGARYPAYWGEYQEAFSDPATAAALTNPMYSQSILPPSGSLQQVHPSSSYSDFPGFGATPVMPPGYGAHNPSNRMPNGTHQPGPHS</sequence>
<feature type="region of interest" description="Disordered" evidence="8">
    <location>
        <begin position="1012"/>
        <end position="1061"/>
    </location>
</feature>
<dbReference type="InterPro" id="IPR007219">
    <property type="entry name" value="XnlR_reg_dom"/>
</dbReference>
<dbReference type="PROSITE" id="PS50048">
    <property type="entry name" value="ZN2_CY6_FUNGAL_2"/>
    <property type="match status" value="1"/>
</dbReference>
<dbReference type="SMART" id="SM00066">
    <property type="entry name" value="GAL4"/>
    <property type="match status" value="1"/>
</dbReference>
<evidence type="ECO:0000256" key="5">
    <source>
        <dbReference type="ARBA" id="ARBA00023125"/>
    </source>
</evidence>
<organism evidence="10 11">
    <name type="scientific">Exidia glandulosa HHB12029</name>
    <dbReference type="NCBI Taxonomy" id="1314781"/>
    <lineage>
        <taxon>Eukaryota</taxon>
        <taxon>Fungi</taxon>
        <taxon>Dikarya</taxon>
        <taxon>Basidiomycota</taxon>
        <taxon>Agaricomycotina</taxon>
        <taxon>Agaricomycetes</taxon>
        <taxon>Auriculariales</taxon>
        <taxon>Exidiaceae</taxon>
        <taxon>Exidia</taxon>
    </lineage>
</organism>
<feature type="region of interest" description="Disordered" evidence="8">
    <location>
        <begin position="216"/>
        <end position="236"/>
    </location>
</feature>
<dbReference type="CDD" id="cd00067">
    <property type="entry name" value="GAL4"/>
    <property type="match status" value="1"/>
</dbReference>
<dbReference type="Proteomes" id="UP000077266">
    <property type="component" value="Unassembled WGS sequence"/>
</dbReference>
<dbReference type="Pfam" id="PF00172">
    <property type="entry name" value="Zn_clus"/>
    <property type="match status" value="1"/>
</dbReference>
<evidence type="ECO:0000259" key="9">
    <source>
        <dbReference type="PROSITE" id="PS50048"/>
    </source>
</evidence>
<evidence type="ECO:0000256" key="4">
    <source>
        <dbReference type="ARBA" id="ARBA00023015"/>
    </source>
</evidence>
<dbReference type="STRING" id="1314781.A0A165N8F1"/>
<keyword evidence="2" id="KW-0479">Metal-binding</keyword>